<evidence type="ECO:0000313" key="1">
    <source>
        <dbReference type="EMBL" id="ADN18565.1"/>
    </source>
</evidence>
<sequence>MTSKNYHVRYNPLSDEINWSKYYLNLRDDYTVIEIILFEGIKANAEQVRDLNFINVFLIKFKEFVEKYWIEFEFFNKRNMARFSHEILEYLEKLKKSNVDPSSKLIFRLLWQLSKRVVGNSSRFEIFFNSHRLKTIKNTWKIAFSNNSSRTTKLELSIIKNLIDLANTVVILADLEKLDLEPKFYETATHEEWSRALREWAAGQVHPGPPLSHEAIKRENIYDDEYW</sequence>
<dbReference type="RefSeq" id="WP_013325690.1">
    <property type="nucleotide sequence ID" value="NC_014502.1"/>
</dbReference>
<evidence type="ECO:0000313" key="2">
    <source>
        <dbReference type="Proteomes" id="UP000008206"/>
    </source>
</evidence>
<dbReference type="HOGENOM" id="CLU_1048549_0_0_3"/>
<dbReference type="OrthoDB" id="463809at2"/>
<proteinExistence type="predicted"/>
<reference evidence="2" key="1">
    <citation type="journal article" date="2011" name="MBio">
        <title>Novel metabolic attributes of the genus Cyanothece, comprising a group of unicellular nitrogen-fixing Cyanobacteria.</title>
        <authorList>
            <person name="Bandyopadhyay A."/>
            <person name="Elvitigala T."/>
            <person name="Welsh E."/>
            <person name="Stockel J."/>
            <person name="Liberton M."/>
            <person name="Min H."/>
            <person name="Sherman L.A."/>
            <person name="Pakrasi H.B."/>
        </authorList>
    </citation>
    <scope>NUCLEOTIDE SEQUENCE [LARGE SCALE GENOMIC DNA]</scope>
    <source>
        <strain evidence="2">PCC 7822</strain>
        <plasmid evidence="2">Cy782203</plasmid>
    </source>
</reference>
<protein>
    <submittedName>
        <fullName evidence="1">Uncharacterized protein</fullName>
    </submittedName>
</protein>
<dbReference type="EMBL" id="CP002201">
    <property type="protein sequence ID" value="ADN18565.1"/>
    <property type="molecule type" value="Genomic_DNA"/>
</dbReference>
<dbReference type="AlphaFoldDB" id="E0UNN5"/>
<geneLocation type="plasmid" evidence="1 2">
    <name>Cy782203</name>
</geneLocation>
<keyword evidence="2" id="KW-1185">Reference proteome</keyword>
<dbReference type="KEGG" id="cyj:Cyan7822_6924"/>
<organism evidence="1 2">
    <name type="scientific">Gloeothece verrucosa (strain PCC 7822)</name>
    <name type="common">Cyanothece sp. (strain PCC 7822)</name>
    <dbReference type="NCBI Taxonomy" id="497965"/>
    <lineage>
        <taxon>Bacteria</taxon>
        <taxon>Bacillati</taxon>
        <taxon>Cyanobacteriota</taxon>
        <taxon>Cyanophyceae</taxon>
        <taxon>Oscillatoriophycideae</taxon>
        <taxon>Chroococcales</taxon>
        <taxon>Aphanothecaceae</taxon>
        <taxon>Gloeothece</taxon>
        <taxon>Gloeothece verrucosa</taxon>
    </lineage>
</organism>
<accession>E0UNN5</accession>
<gene>
    <name evidence="1" type="ordered locus">Cyan7822_6924</name>
</gene>
<name>E0UNN5_GLOV7</name>
<keyword evidence="1" id="KW-0614">Plasmid</keyword>
<dbReference type="Proteomes" id="UP000008206">
    <property type="component" value="Plasmid Cy782203"/>
</dbReference>